<feature type="region of interest" description="Disordered" evidence="1">
    <location>
        <begin position="276"/>
        <end position="299"/>
    </location>
</feature>
<sequence length="322" mass="36609">MLLIWSVVISVLLCGSLCTGNYRECPLKQKTFLTGNKTIHCTVDGDIQRYYWYLGSTETKPILSLEHGVKGGTNFTDEHYDITSDGEMTITNAQREHGGTYIFVVIWSNQTVWKQVISVEVTGFYSMCPLEQEIEITGKKTIHCTVDGDIQNFYWYLGSTKTKPILSLEHGVKGGANYTDEHYDITSDGEMTISNAQREHGGTYIFVVRFSNQTVWTQDISVEIKDNDDNTRFPTFLQFRVFGIPVLGWLIIVSIAVLSVITIGTLIYCRCSKEKKKKKDTSKKKGNKKGNEKEQEGLMIEDVVSRMFFSTKENTESSRKHH</sequence>
<protein>
    <recommendedName>
        <fullName evidence="4">Immunoglobulin domain-containing protein</fullName>
    </recommendedName>
</protein>
<reference evidence="5 6" key="1">
    <citation type="journal article" date="2017" name="PLoS Biol.">
        <title>The sea cucumber genome provides insights into morphological evolution and visceral regeneration.</title>
        <authorList>
            <person name="Zhang X."/>
            <person name="Sun L."/>
            <person name="Yuan J."/>
            <person name="Sun Y."/>
            <person name="Gao Y."/>
            <person name="Zhang L."/>
            <person name="Li S."/>
            <person name="Dai H."/>
            <person name="Hamel J.F."/>
            <person name="Liu C."/>
            <person name="Yu Y."/>
            <person name="Liu S."/>
            <person name="Lin W."/>
            <person name="Guo K."/>
            <person name="Jin S."/>
            <person name="Xu P."/>
            <person name="Storey K.B."/>
            <person name="Huan P."/>
            <person name="Zhang T."/>
            <person name="Zhou Y."/>
            <person name="Zhang J."/>
            <person name="Lin C."/>
            <person name="Li X."/>
            <person name="Xing L."/>
            <person name="Huo D."/>
            <person name="Sun M."/>
            <person name="Wang L."/>
            <person name="Mercier A."/>
            <person name="Li F."/>
            <person name="Yang H."/>
            <person name="Xiang J."/>
        </authorList>
    </citation>
    <scope>NUCLEOTIDE SEQUENCE [LARGE SCALE GENOMIC DNA]</scope>
    <source>
        <strain evidence="5">Shaxun</strain>
        <tissue evidence="5">Muscle</tissue>
    </source>
</reference>
<dbReference type="AlphaFoldDB" id="A0A2G8JJJ2"/>
<dbReference type="InterPro" id="IPR036179">
    <property type="entry name" value="Ig-like_dom_sf"/>
</dbReference>
<proteinExistence type="predicted"/>
<organism evidence="5 6">
    <name type="scientific">Stichopus japonicus</name>
    <name type="common">Sea cucumber</name>
    <dbReference type="NCBI Taxonomy" id="307972"/>
    <lineage>
        <taxon>Eukaryota</taxon>
        <taxon>Metazoa</taxon>
        <taxon>Echinodermata</taxon>
        <taxon>Eleutherozoa</taxon>
        <taxon>Echinozoa</taxon>
        <taxon>Holothuroidea</taxon>
        <taxon>Aspidochirotacea</taxon>
        <taxon>Aspidochirotida</taxon>
        <taxon>Stichopodidae</taxon>
        <taxon>Apostichopus</taxon>
    </lineage>
</organism>
<keyword evidence="2" id="KW-1133">Transmembrane helix</keyword>
<keyword evidence="6" id="KW-1185">Reference proteome</keyword>
<dbReference type="InterPro" id="IPR013106">
    <property type="entry name" value="Ig_V-set"/>
</dbReference>
<name>A0A2G8JJJ2_STIJA</name>
<dbReference type="InterPro" id="IPR013783">
    <property type="entry name" value="Ig-like_fold"/>
</dbReference>
<dbReference type="Gene3D" id="2.60.40.10">
    <property type="entry name" value="Immunoglobulins"/>
    <property type="match status" value="2"/>
</dbReference>
<feature type="signal peptide" evidence="3">
    <location>
        <begin position="1"/>
        <end position="18"/>
    </location>
</feature>
<dbReference type="SMART" id="SM00409">
    <property type="entry name" value="IG"/>
    <property type="match status" value="2"/>
</dbReference>
<keyword evidence="2" id="KW-0472">Membrane</keyword>
<feature type="domain" description="Immunoglobulin" evidence="4">
    <location>
        <begin position="26"/>
        <end position="122"/>
    </location>
</feature>
<keyword evidence="2" id="KW-0812">Transmembrane</keyword>
<evidence type="ECO:0000313" key="5">
    <source>
        <dbReference type="EMBL" id="PIK35911.1"/>
    </source>
</evidence>
<evidence type="ECO:0000256" key="2">
    <source>
        <dbReference type="SAM" id="Phobius"/>
    </source>
</evidence>
<comment type="caution">
    <text evidence="5">The sequence shown here is derived from an EMBL/GenBank/DDBJ whole genome shotgun (WGS) entry which is preliminary data.</text>
</comment>
<dbReference type="EMBL" id="MRZV01001788">
    <property type="protein sequence ID" value="PIK35911.1"/>
    <property type="molecule type" value="Genomic_DNA"/>
</dbReference>
<gene>
    <name evidence="5" type="ORF">BSL78_27262</name>
</gene>
<feature type="transmembrane region" description="Helical" evidence="2">
    <location>
        <begin position="246"/>
        <end position="269"/>
    </location>
</feature>
<feature type="compositionally biased region" description="Basic residues" evidence="1">
    <location>
        <begin position="276"/>
        <end position="288"/>
    </location>
</feature>
<keyword evidence="3" id="KW-0732">Signal</keyword>
<dbReference type="STRING" id="307972.A0A2G8JJJ2"/>
<feature type="domain" description="Immunoglobulin" evidence="4">
    <location>
        <begin position="129"/>
        <end position="225"/>
    </location>
</feature>
<dbReference type="SUPFAM" id="SSF48726">
    <property type="entry name" value="Immunoglobulin"/>
    <property type="match status" value="2"/>
</dbReference>
<dbReference type="Proteomes" id="UP000230750">
    <property type="component" value="Unassembled WGS sequence"/>
</dbReference>
<dbReference type="InterPro" id="IPR003599">
    <property type="entry name" value="Ig_sub"/>
</dbReference>
<dbReference type="Pfam" id="PF07686">
    <property type="entry name" value="V-set"/>
    <property type="match status" value="2"/>
</dbReference>
<evidence type="ECO:0000259" key="4">
    <source>
        <dbReference type="SMART" id="SM00409"/>
    </source>
</evidence>
<evidence type="ECO:0000256" key="1">
    <source>
        <dbReference type="SAM" id="MobiDB-lite"/>
    </source>
</evidence>
<feature type="chain" id="PRO_5013768852" description="Immunoglobulin domain-containing protein" evidence="3">
    <location>
        <begin position="19"/>
        <end position="322"/>
    </location>
</feature>
<evidence type="ECO:0000256" key="3">
    <source>
        <dbReference type="SAM" id="SignalP"/>
    </source>
</evidence>
<accession>A0A2G8JJJ2</accession>
<evidence type="ECO:0000313" key="6">
    <source>
        <dbReference type="Proteomes" id="UP000230750"/>
    </source>
</evidence>
<dbReference type="CDD" id="cd00096">
    <property type="entry name" value="Ig"/>
    <property type="match status" value="1"/>
</dbReference>